<dbReference type="InterPro" id="IPR003607">
    <property type="entry name" value="HD/PDEase_dom"/>
</dbReference>
<dbReference type="CDD" id="cd00077">
    <property type="entry name" value="HDc"/>
    <property type="match status" value="1"/>
</dbReference>
<dbReference type="PROSITE" id="PS51832">
    <property type="entry name" value="HD_GYP"/>
    <property type="match status" value="1"/>
</dbReference>
<dbReference type="Pfam" id="PF13487">
    <property type="entry name" value="HD_5"/>
    <property type="match status" value="1"/>
</dbReference>
<protein>
    <submittedName>
        <fullName evidence="2">HD-GYP domain-containing protein (C-di-GMP phosphodiesterase class II)</fullName>
    </submittedName>
</protein>
<dbReference type="EMBL" id="JAUSUC010000060">
    <property type="protein sequence ID" value="MDQ0216601.1"/>
    <property type="molecule type" value="Genomic_DNA"/>
</dbReference>
<dbReference type="RefSeq" id="WP_307258668.1">
    <property type="nucleotide sequence ID" value="NZ_JAUSUC010000060.1"/>
</dbReference>
<dbReference type="AlphaFoldDB" id="A0AAJ1WLU5"/>
<comment type="caution">
    <text evidence="2">The sequence shown here is derived from an EMBL/GenBank/DDBJ whole genome shotgun (WGS) entry which is preliminary data.</text>
</comment>
<dbReference type="Gene3D" id="1.10.3210.10">
    <property type="entry name" value="Hypothetical protein af1432"/>
    <property type="match status" value="1"/>
</dbReference>
<evidence type="ECO:0000313" key="3">
    <source>
        <dbReference type="Proteomes" id="UP001237207"/>
    </source>
</evidence>
<dbReference type="Proteomes" id="UP001237207">
    <property type="component" value="Unassembled WGS sequence"/>
</dbReference>
<dbReference type="PANTHER" id="PTHR43155">
    <property type="entry name" value="CYCLIC DI-GMP PHOSPHODIESTERASE PA4108-RELATED"/>
    <property type="match status" value="1"/>
</dbReference>
<proteinExistence type="predicted"/>
<dbReference type="PANTHER" id="PTHR43155:SF2">
    <property type="entry name" value="CYCLIC DI-GMP PHOSPHODIESTERASE PA4108"/>
    <property type="match status" value="1"/>
</dbReference>
<dbReference type="SMART" id="SM00471">
    <property type="entry name" value="HDc"/>
    <property type="match status" value="1"/>
</dbReference>
<evidence type="ECO:0000259" key="1">
    <source>
        <dbReference type="PROSITE" id="PS51832"/>
    </source>
</evidence>
<organism evidence="2 3">
    <name type="scientific">Oikeobacillus pervagus</name>
    <dbReference type="NCBI Taxonomy" id="1325931"/>
    <lineage>
        <taxon>Bacteria</taxon>
        <taxon>Bacillati</taxon>
        <taxon>Bacillota</taxon>
        <taxon>Bacilli</taxon>
        <taxon>Bacillales</taxon>
        <taxon>Bacillaceae</taxon>
        <taxon>Oikeobacillus</taxon>
    </lineage>
</organism>
<name>A0AAJ1WLU5_9BACI</name>
<dbReference type="InterPro" id="IPR037522">
    <property type="entry name" value="HD_GYP_dom"/>
</dbReference>
<sequence length="361" mass="41235">MRVKVNGLQPGYILKEDVMGLTPYPLVQKNTILTDVHLEVLNAFQIDSILVEPLTIEGNMVKIEQENSEEQKQTQSPVIDEFLNLYIQSIEAYGREFQRWKSGIGVDMAKMRQIILPLLRALSLHTDKLYTLHHYSTKENYLFHHAVATAVISGEIARTLKYDKGLVIQTALAGLLSDCGMAKLNGAILDQNRALTEYEYKKVKNHTLYSYNMVKDESLLKPIAKLAIFQHHERLDGSGYPLQEKGKRIHQISQIVGIADTYHAMTSERLYRKKQAPFKVLEIIQQDFFGKFELQVVKALLSTFANLRTGSIVKLSNKQKGSIIFTKNQSPTRPLVKIEETNEIIDLEKNRGLYIEEVMML</sequence>
<accession>A0AAJ1WLU5</accession>
<reference evidence="2" key="1">
    <citation type="submission" date="2023-07" db="EMBL/GenBank/DDBJ databases">
        <title>Genomic Encyclopedia of Type Strains, Phase IV (KMG-IV): sequencing the most valuable type-strain genomes for metagenomic binning, comparative biology and taxonomic classification.</title>
        <authorList>
            <person name="Goeker M."/>
        </authorList>
    </citation>
    <scope>NUCLEOTIDE SEQUENCE</scope>
    <source>
        <strain evidence="2">DSM 23947</strain>
    </source>
</reference>
<keyword evidence="3" id="KW-1185">Reference proteome</keyword>
<dbReference type="SUPFAM" id="SSF109604">
    <property type="entry name" value="HD-domain/PDEase-like"/>
    <property type="match status" value="1"/>
</dbReference>
<feature type="domain" description="HD-GYP" evidence="1">
    <location>
        <begin position="121"/>
        <end position="316"/>
    </location>
</feature>
<evidence type="ECO:0000313" key="2">
    <source>
        <dbReference type="EMBL" id="MDQ0216601.1"/>
    </source>
</evidence>
<gene>
    <name evidence="2" type="ORF">J2S13_003075</name>
</gene>